<protein>
    <submittedName>
        <fullName evidence="3">Proline synthase co-transcribed bacterial homolog protein-like</fullName>
    </submittedName>
</protein>
<evidence type="ECO:0000256" key="1">
    <source>
        <dbReference type="ARBA" id="ARBA00022898"/>
    </source>
</evidence>
<dbReference type="GeneID" id="104954598"/>
<evidence type="ECO:0000313" key="2">
    <source>
        <dbReference type="Proteomes" id="UP000504611"/>
    </source>
</evidence>
<dbReference type="GO" id="GO:0030170">
    <property type="term" value="F:pyridoxal phosphate binding"/>
    <property type="evidence" value="ECO:0007669"/>
    <property type="project" value="InterPro"/>
</dbReference>
<reference evidence="3" key="1">
    <citation type="submission" date="2025-08" db="UniProtKB">
        <authorList>
            <consortium name="RefSeq"/>
        </authorList>
    </citation>
    <scope>IDENTIFICATION</scope>
    <source>
        <tissue evidence="3">Muscle</tissue>
    </source>
</reference>
<keyword evidence="2" id="KW-1185">Reference proteome</keyword>
<accession>A0A6I9NQK4</accession>
<sequence>LDELVNKASDPLIWPSCPEIRWHFIGHLQKNPMRAQPVCGGDWWTSATAGGPGLERLRQGPLRGASATQRLTGRMVQRSTPGGKETEYVLKHFRVTTGGPRSRGGEIRVLRNLSWQCPGVKLTSPDKHGLPPEDTVSTVQHILSHCAALDFLGLMTIGRYGYDLNLGPNPDFQTLLGSRQQLCDGLQIPLERVELSMGMSTDFDHAVSIAPHQHLEHKYQSKAR</sequence>
<dbReference type="OrthoDB" id="10264196at2759"/>
<dbReference type="PANTHER" id="PTHR10146:SF14">
    <property type="entry name" value="PYRIDOXAL PHOSPHATE HOMEOSTASIS PROTEIN"/>
    <property type="match status" value="1"/>
</dbReference>
<proteinExistence type="predicted"/>
<dbReference type="InterPro" id="IPR029066">
    <property type="entry name" value="PLP-binding_barrel"/>
</dbReference>
<name>A0A6I9NQK4_9TELE</name>
<evidence type="ECO:0000313" key="3">
    <source>
        <dbReference type="RefSeq" id="XP_010780049.1"/>
    </source>
</evidence>
<keyword evidence="1" id="KW-0663">Pyridoxal phosphate</keyword>
<dbReference type="Gene3D" id="3.20.20.10">
    <property type="entry name" value="Alanine racemase"/>
    <property type="match status" value="1"/>
</dbReference>
<dbReference type="PANTHER" id="PTHR10146">
    <property type="entry name" value="PROLINE SYNTHETASE CO-TRANSCRIBED BACTERIAL HOMOLOG PROTEIN"/>
    <property type="match status" value="1"/>
</dbReference>
<gene>
    <name evidence="3" type="primary">LOC104954598</name>
</gene>
<dbReference type="RefSeq" id="XP_010780049.1">
    <property type="nucleotide sequence ID" value="XM_010781747.1"/>
</dbReference>
<feature type="non-terminal residue" evidence="3">
    <location>
        <position position="1"/>
    </location>
</feature>
<dbReference type="Proteomes" id="UP000504611">
    <property type="component" value="Unplaced"/>
</dbReference>
<dbReference type="SUPFAM" id="SSF51419">
    <property type="entry name" value="PLP-binding barrel"/>
    <property type="match status" value="1"/>
</dbReference>
<dbReference type="AlphaFoldDB" id="A0A6I9NQK4"/>
<dbReference type="KEGG" id="ncc:104954598"/>
<organism evidence="2 3">
    <name type="scientific">Notothenia coriiceps</name>
    <name type="common">black rockcod</name>
    <dbReference type="NCBI Taxonomy" id="8208"/>
    <lineage>
        <taxon>Eukaryota</taxon>
        <taxon>Metazoa</taxon>
        <taxon>Chordata</taxon>
        <taxon>Craniata</taxon>
        <taxon>Vertebrata</taxon>
        <taxon>Euteleostomi</taxon>
        <taxon>Actinopterygii</taxon>
        <taxon>Neopterygii</taxon>
        <taxon>Teleostei</taxon>
        <taxon>Neoteleostei</taxon>
        <taxon>Acanthomorphata</taxon>
        <taxon>Eupercaria</taxon>
        <taxon>Perciformes</taxon>
        <taxon>Notothenioidei</taxon>
        <taxon>Nototheniidae</taxon>
        <taxon>Notothenia</taxon>
    </lineage>
</organism>
<dbReference type="InterPro" id="IPR011078">
    <property type="entry name" value="PyrdxlP_homeostasis"/>
</dbReference>